<evidence type="ECO:0000313" key="3">
    <source>
        <dbReference type="EMBL" id="KAH7026235.1"/>
    </source>
</evidence>
<feature type="region of interest" description="Disordered" evidence="1">
    <location>
        <begin position="429"/>
        <end position="455"/>
    </location>
</feature>
<protein>
    <submittedName>
        <fullName evidence="3">Uncharacterized protein</fullName>
    </submittedName>
</protein>
<feature type="compositionally biased region" description="Low complexity" evidence="1">
    <location>
        <begin position="558"/>
        <end position="576"/>
    </location>
</feature>
<accession>A0A9P8XYV7</accession>
<reference evidence="3" key="1">
    <citation type="journal article" date="2021" name="Nat. Commun.">
        <title>Genetic determinants of endophytism in the Arabidopsis root mycobiome.</title>
        <authorList>
            <person name="Mesny F."/>
            <person name="Miyauchi S."/>
            <person name="Thiergart T."/>
            <person name="Pickel B."/>
            <person name="Atanasova L."/>
            <person name="Karlsson M."/>
            <person name="Huettel B."/>
            <person name="Barry K.W."/>
            <person name="Haridas S."/>
            <person name="Chen C."/>
            <person name="Bauer D."/>
            <person name="Andreopoulos W."/>
            <person name="Pangilinan J."/>
            <person name="LaButti K."/>
            <person name="Riley R."/>
            <person name="Lipzen A."/>
            <person name="Clum A."/>
            <person name="Drula E."/>
            <person name="Henrissat B."/>
            <person name="Kohler A."/>
            <person name="Grigoriev I.V."/>
            <person name="Martin F.M."/>
            <person name="Hacquard S."/>
        </authorList>
    </citation>
    <scope>NUCLEOTIDE SEQUENCE</scope>
    <source>
        <strain evidence="3">MPI-CAGE-CH-0230</strain>
    </source>
</reference>
<name>A0A9P8XYV7_9PEZI</name>
<dbReference type="GeneID" id="70188748"/>
<dbReference type="EMBL" id="JAGTJQ010000008">
    <property type="protein sequence ID" value="KAH7026235.1"/>
    <property type="molecule type" value="Genomic_DNA"/>
</dbReference>
<keyword evidence="2" id="KW-1133">Transmembrane helix</keyword>
<evidence type="ECO:0000256" key="1">
    <source>
        <dbReference type="SAM" id="MobiDB-lite"/>
    </source>
</evidence>
<dbReference type="AlphaFoldDB" id="A0A9P8XYV7"/>
<dbReference type="OrthoDB" id="4499262at2759"/>
<feature type="region of interest" description="Disordered" evidence="1">
    <location>
        <begin position="322"/>
        <end position="367"/>
    </location>
</feature>
<feature type="region of interest" description="Disordered" evidence="1">
    <location>
        <begin position="556"/>
        <end position="632"/>
    </location>
</feature>
<dbReference type="Proteomes" id="UP000756346">
    <property type="component" value="Unassembled WGS sequence"/>
</dbReference>
<keyword evidence="2" id="KW-0812">Transmembrane</keyword>
<keyword evidence="2" id="KW-0472">Membrane</keyword>
<evidence type="ECO:0000256" key="2">
    <source>
        <dbReference type="SAM" id="Phobius"/>
    </source>
</evidence>
<sequence>MARAGRPPHSSFTTRSALEIIAVLGFLASTLHLSNAQFGAVDRRALLQGAGRDAGGGLSERQYLLEDNMSPPWPPLNYDRRRQSQTPNQCGTEMHSCLDVGFPTGCCLNNQYCFVMTNWTLGCCRIGNNCLDVTPCSEGLYLQNGTISVTKLVTQITTVGPLDDPTTSTRVNQLITASVSPGCGSNPCSRSSFLCQAAFGGQCCGYGSICASNSLCIAPVTPTPSAIVPLTPPECKAATEYACIPGNKTAGCCATGQTCVGDRFCSGIPALPTGSNATIETSSELSSQARAGIGAGVAVGAAIVIGLLTWFCVRRRREAKAAASRRQSTATGSHLPPTSGHPNHNTASGGRRAAGSGTMSPDLHAGRREHTMSEISGPTSGGMSGNRPPLHQSGLVYDYFGPDAVPGPYTDDAVTTPYFYDDEGRAVGATGLDRTPSRGVPAIPRGPGDISRPVEIGESASNTMRRGVRRIEGEPNSYSTTPEAVEGVGHYATPAKATPVFIGSGPGAGAAAGAGASPGALAGPRLEEPAIGGTTIITHTGTSPAPLRPWRVGPFELASPHGTTAAGAPATTTQGTAGVGSGVDGAGAGAGAGVGATGGPLRSYEDEEAAAATAAAAAVAEGQRGRSPWRGQ</sequence>
<feature type="compositionally biased region" description="Gly residues" evidence="1">
    <location>
        <begin position="577"/>
        <end position="598"/>
    </location>
</feature>
<evidence type="ECO:0000313" key="4">
    <source>
        <dbReference type="Proteomes" id="UP000756346"/>
    </source>
</evidence>
<keyword evidence="4" id="KW-1185">Reference proteome</keyword>
<organism evidence="3 4">
    <name type="scientific">Microdochium trichocladiopsis</name>
    <dbReference type="NCBI Taxonomy" id="1682393"/>
    <lineage>
        <taxon>Eukaryota</taxon>
        <taxon>Fungi</taxon>
        <taxon>Dikarya</taxon>
        <taxon>Ascomycota</taxon>
        <taxon>Pezizomycotina</taxon>
        <taxon>Sordariomycetes</taxon>
        <taxon>Xylariomycetidae</taxon>
        <taxon>Xylariales</taxon>
        <taxon>Microdochiaceae</taxon>
        <taxon>Microdochium</taxon>
    </lineage>
</organism>
<feature type="transmembrane region" description="Helical" evidence="2">
    <location>
        <begin position="291"/>
        <end position="313"/>
    </location>
</feature>
<proteinExistence type="predicted"/>
<dbReference type="RefSeq" id="XP_046009452.1">
    <property type="nucleotide sequence ID" value="XM_046159202.1"/>
</dbReference>
<feature type="compositionally biased region" description="Low complexity" evidence="1">
    <location>
        <begin position="610"/>
        <end position="621"/>
    </location>
</feature>
<comment type="caution">
    <text evidence="3">The sequence shown here is derived from an EMBL/GenBank/DDBJ whole genome shotgun (WGS) entry which is preliminary data.</text>
</comment>
<gene>
    <name evidence="3" type="ORF">B0I36DRAFT_365829</name>
</gene>
<feature type="compositionally biased region" description="Low complexity" evidence="1">
    <location>
        <begin position="347"/>
        <end position="357"/>
    </location>
</feature>